<reference evidence="2 4" key="2">
    <citation type="journal article" date="2014" name="BMC Genomics">
        <title>An improved genome release (version Mt4.0) for the model legume Medicago truncatula.</title>
        <authorList>
            <person name="Tang H."/>
            <person name="Krishnakumar V."/>
            <person name="Bidwell S."/>
            <person name="Rosen B."/>
            <person name="Chan A."/>
            <person name="Zhou S."/>
            <person name="Gentzbittel L."/>
            <person name="Childs K.L."/>
            <person name="Yandell M."/>
            <person name="Gundlach H."/>
            <person name="Mayer K.F."/>
            <person name="Schwartz D.C."/>
            <person name="Town C.D."/>
        </authorList>
    </citation>
    <scope>GENOME REANNOTATION</scope>
    <source>
        <strain evidence="2">A17</strain>
        <strain evidence="3 4">cv. Jemalong A17</strain>
    </source>
</reference>
<proteinExistence type="predicted"/>
<protein>
    <submittedName>
        <fullName evidence="2 3">Uncharacterized protein</fullName>
    </submittedName>
</protein>
<dbReference type="HOGENOM" id="CLU_1456527_0_0_1"/>
<keyword evidence="4" id="KW-1185">Reference proteome</keyword>
<evidence type="ECO:0000256" key="1">
    <source>
        <dbReference type="SAM" id="MobiDB-lite"/>
    </source>
</evidence>
<feature type="compositionally biased region" description="Low complexity" evidence="1">
    <location>
        <begin position="160"/>
        <end position="172"/>
    </location>
</feature>
<dbReference type="AlphaFoldDB" id="A0A072TXS1"/>
<dbReference type="eggNOG" id="KOG0987">
    <property type="taxonomic scope" value="Eukaryota"/>
</dbReference>
<accession>A0A072TXS1</accession>
<dbReference type="Proteomes" id="UP000002051">
    <property type="component" value="Unassembled WGS sequence"/>
</dbReference>
<gene>
    <name evidence="2" type="ordered locus">MTR_7g034645</name>
</gene>
<dbReference type="EMBL" id="CM001223">
    <property type="protein sequence ID" value="KEH22237.1"/>
    <property type="molecule type" value="Genomic_DNA"/>
</dbReference>
<reference evidence="2 4" key="1">
    <citation type="journal article" date="2011" name="Nature">
        <title>The Medicago genome provides insight into the evolution of rhizobial symbioses.</title>
        <authorList>
            <person name="Young N.D."/>
            <person name="Debelle F."/>
            <person name="Oldroyd G.E."/>
            <person name="Geurts R."/>
            <person name="Cannon S.B."/>
            <person name="Udvardi M.K."/>
            <person name="Benedito V.A."/>
            <person name="Mayer K.F."/>
            <person name="Gouzy J."/>
            <person name="Schoof H."/>
            <person name="Van de Peer Y."/>
            <person name="Proost S."/>
            <person name="Cook D.R."/>
            <person name="Meyers B.C."/>
            <person name="Spannagl M."/>
            <person name="Cheung F."/>
            <person name="De Mita S."/>
            <person name="Krishnakumar V."/>
            <person name="Gundlach H."/>
            <person name="Zhou S."/>
            <person name="Mudge J."/>
            <person name="Bharti A.K."/>
            <person name="Murray J.D."/>
            <person name="Naoumkina M.A."/>
            <person name="Rosen B."/>
            <person name="Silverstein K.A."/>
            <person name="Tang H."/>
            <person name="Rombauts S."/>
            <person name="Zhao P.X."/>
            <person name="Zhou P."/>
            <person name="Barbe V."/>
            <person name="Bardou P."/>
            <person name="Bechner M."/>
            <person name="Bellec A."/>
            <person name="Berger A."/>
            <person name="Berges H."/>
            <person name="Bidwell S."/>
            <person name="Bisseling T."/>
            <person name="Choisne N."/>
            <person name="Couloux A."/>
            <person name="Denny R."/>
            <person name="Deshpande S."/>
            <person name="Dai X."/>
            <person name="Doyle J.J."/>
            <person name="Dudez A.M."/>
            <person name="Farmer A.D."/>
            <person name="Fouteau S."/>
            <person name="Franken C."/>
            <person name="Gibelin C."/>
            <person name="Gish J."/>
            <person name="Goldstein S."/>
            <person name="Gonzalez A.J."/>
            <person name="Green P.J."/>
            <person name="Hallab A."/>
            <person name="Hartog M."/>
            <person name="Hua A."/>
            <person name="Humphray S.J."/>
            <person name="Jeong D.H."/>
            <person name="Jing Y."/>
            <person name="Jocker A."/>
            <person name="Kenton S.M."/>
            <person name="Kim D.J."/>
            <person name="Klee K."/>
            <person name="Lai H."/>
            <person name="Lang C."/>
            <person name="Lin S."/>
            <person name="Macmil S.L."/>
            <person name="Magdelenat G."/>
            <person name="Matthews L."/>
            <person name="McCorrison J."/>
            <person name="Monaghan E.L."/>
            <person name="Mun J.H."/>
            <person name="Najar F.Z."/>
            <person name="Nicholson C."/>
            <person name="Noirot C."/>
            <person name="O'Bleness M."/>
            <person name="Paule C.R."/>
            <person name="Poulain J."/>
            <person name="Prion F."/>
            <person name="Qin B."/>
            <person name="Qu C."/>
            <person name="Retzel E.F."/>
            <person name="Riddle C."/>
            <person name="Sallet E."/>
            <person name="Samain S."/>
            <person name="Samson N."/>
            <person name="Sanders I."/>
            <person name="Saurat O."/>
            <person name="Scarpelli C."/>
            <person name="Schiex T."/>
            <person name="Segurens B."/>
            <person name="Severin A.J."/>
            <person name="Sherrier D.J."/>
            <person name="Shi R."/>
            <person name="Sims S."/>
            <person name="Singer S.R."/>
            <person name="Sinharoy S."/>
            <person name="Sterck L."/>
            <person name="Viollet A."/>
            <person name="Wang B.B."/>
            <person name="Wang K."/>
            <person name="Wang M."/>
            <person name="Wang X."/>
            <person name="Warfsmann J."/>
            <person name="Weissenbach J."/>
            <person name="White D.D."/>
            <person name="White J.D."/>
            <person name="Wiley G.B."/>
            <person name="Wincker P."/>
            <person name="Xing Y."/>
            <person name="Yang L."/>
            <person name="Yao Z."/>
            <person name="Ying F."/>
            <person name="Zhai J."/>
            <person name="Zhou L."/>
            <person name="Zuber A."/>
            <person name="Denarie J."/>
            <person name="Dixon R.A."/>
            <person name="May G.D."/>
            <person name="Schwartz D.C."/>
            <person name="Rogers J."/>
            <person name="Quetier F."/>
            <person name="Town C.D."/>
            <person name="Roe B.A."/>
        </authorList>
    </citation>
    <scope>NUCLEOTIDE SEQUENCE [LARGE SCALE GENOMIC DNA]</scope>
    <source>
        <strain evidence="2">A17</strain>
        <strain evidence="3 4">cv. Jemalong A17</strain>
    </source>
</reference>
<feature type="compositionally biased region" description="Acidic residues" evidence="1">
    <location>
        <begin position="145"/>
        <end position="159"/>
    </location>
</feature>
<evidence type="ECO:0000313" key="4">
    <source>
        <dbReference type="Proteomes" id="UP000002051"/>
    </source>
</evidence>
<dbReference type="EnsemblPlants" id="KEH22237">
    <property type="protein sequence ID" value="KEH22237"/>
    <property type="gene ID" value="MTR_7g034645"/>
</dbReference>
<evidence type="ECO:0000313" key="3">
    <source>
        <dbReference type="EnsemblPlants" id="KEH22237"/>
    </source>
</evidence>
<feature type="region of interest" description="Disordered" evidence="1">
    <location>
        <begin position="118"/>
        <end position="186"/>
    </location>
</feature>
<feature type="compositionally biased region" description="Acidic residues" evidence="1">
    <location>
        <begin position="173"/>
        <end position="186"/>
    </location>
</feature>
<organism evidence="2 4">
    <name type="scientific">Medicago truncatula</name>
    <name type="common">Barrel medic</name>
    <name type="synonym">Medicago tribuloides</name>
    <dbReference type="NCBI Taxonomy" id="3880"/>
    <lineage>
        <taxon>Eukaryota</taxon>
        <taxon>Viridiplantae</taxon>
        <taxon>Streptophyta</taxon>
        <taxon>Embryophyta</taxon>
        <taxon>Tracheophyta</taxon>
        <taxon>Spermatophyta</taxon>
        <taxon>Magnoliopsida</taxon>
        <taxon>eudicotyledons</taxon>
        <taxon>Gunneridae</taxon>
        <taxon>Pentapetalae</taxon>
        <taxon>rosids</taxon>
        <taxon>fabids</taxon>
        <taxon>Fabales</taxon>
        <taxon>Fabaceae</taxon>
        <taxon>Papilionoideae</taxon>
        <taxon>50 kb inversion clade</taxon>
        <taxon>NPAAA clade</taxon>
        <taxon>Hologalegina</taxon>
        <taxon>IRL clade</taxon>
        <taxon>Trifolieae</taxon>
        <taxon>Medicago</taxon>
    </lineage>
</organism>
<sequence>MQSHTCTASRSLSFQYDSVLPRSMPGARPLPALISLGRYMPTNFRLVHPRTTSYWERSALIPFVTPPRLLSGLPTDPTNQHESFQRVFVLTRTLTGKLPGPQDPSHSDMIQFCLEACQEPDHSPPSSASGVTCPPSGGVTQFTEDILEPDQIVEYEDSPEAQPTPEAEPTSEAQDENSFDETQDGS</sequence>
<name>A0A072TXS1_MEDTR</name>
<evidence type="ECO:0000313" key="2">
    <source>
        <dbReference type="EMBL" id="KEH22237.1"/>
    </source>
</evidence>
<reference evidence="3" key="3">
    <citation type="submission" date="2015-04" db="UniProtKB">
        <authorList>
            <consortium name="EnsemblPlants"/>
        </authorList>
    </citation>
    <scope>IDENTIFICATION</scope>
    <source>
        <strain evidence="3">cv. Jemalong A17</strain>
    </source>
</reference>